<feature type="region of interest" description="Disordered" evidence="2">
    <location>
        <begin position="1"/>
        <end position="26"/>
    </location>
</feature>
<organism evidence="4 5">
    <name type="scientific">Proteiniclasticum aestuarii</name>
    <dbReference type="NCBI Taxonomy" id="2817862"/>
    <lineage>
        <taxon>Bacteria</taxon>
        <taxon>Bacillati</taxon>
        <taxon>Bacillota</taxon>
        <taxon>Clostridia</taxon>
        <taxon>Eubacteriales</taxon>
        <taxon>Clostridiaceae</taxon>
        <taxon>Proteiniclasticum</taxon>
    </lineage>
</organism>
<evidence type="ECO:0000313" key="4">
    <source>
        <dbReference type="EMBL" id="MBO1263797.1"/>
    </source>
</evidence>
<evidence type="ECO:0000256" key="3">
    <source>
        <dbReference type="SAM" id="Phobius"/>
    </source>
</evidence>
<evidence type="ECO:0000256" key="2">
    <source>
        <dbReference type="SAM" id="MobiDB-lite"/>
    </source>
</evidence>
<dbReference type="EMBL" id="JAFNJU010000001">
    <property type="protein sequence ID" value="MBO1263797.1"/>
    <property type="molecule type" value="Genomic_DNA"/>
</dbReference>
<dbReference type="AlphaFoldDB" id="A0A939H9D5"/>
<keyword evidence="1" id="KW-0175">Coiled coil</keyword>
<dbReference type="RefSeq" id="WP_207598301.1">
    <property type="nucleotide sequence ID" value="NZ_JAFNJU010000001.1"/>
</dbReference>
<dbReference type="Proteomes" id="UP000664218">
    <property type="component" value="Unassembled WGS sequence"/>
</dbReference>
<evidence type="ECO:0000313" key="5">
    <source>
        <dbReference type="Proteomes" id="UP000664218"/>
    </source>
</evidence>
<comment type="caution">
    <text evidence="4">The sequence shown here is derived from an EMBL/GenBank/DDBJ whole genome shotgun (WGS) entry which is preliminary data.</text>
</comment>
<proteinExistence type="predicted"/>
<keyword evidence="3" id="KW-0472">Membrane</keyword>
<keyword evidence="5" id="KW-1185">Reference proteome</keyword>
<feature type="transmembrane region" description="Helical" evidence="3">
    <location>
        <begin position="65"/>
        <end position="86"/>
    </location>
</feature>
<protein>
    <submittedName>
        <fullName evidence="4">Uncharacterized protein</fullName>
    </submittedName>
</protein>
<feature type="compositionally biased region" description="Basic and acidic residues" evidence="2">
    <location>
        <begin position="12"/>
        <end position="26"/>
    </location>
</feature>
<name>A0A939H9D5_9CLOT</name>
<reference evidence="4" key="1">
    <citation type="submission" date="2021-03" db="EMBL/GenBank/DDBJ databases">
        <title>Proteiniclasticum marinus sp. nov., isolated from tidal flat sediment.</title>
        <authorList>
            <person name="Namirimu T."/>
            <person name="Yang J.-A."/>
            <person name="Yang S.-H."/>
            <person name="Kim Y.-J."/>
            <person name="Kwon K.K."/>
        </authorList>
    </citation>
    <scope>NUCLEOTIDE SEQUENCE</scope>
    <source>
        <strain evidence="4">SCR006</strain>
    </source>
</reference>
<keyword evidence="3" id="KW-1133">Transmembrane helix</keyword>
<gene>
    <name evidence="4" type="ORF">J3A84_01900</name>
</gene>
<feature type="coiled-coil region" evidence="1">
    <location>
        <begin position="90"/>
        <end position="122"/>
    </location>
</feature>
<evidence type="ECO:0000256" key="1">
    <source>
        <dbReference type="SAM" id="Coils"/>
    </source>
</evidence>
<keyword evidence="3" id="KW-0812">Transmembrane</keyword>
<sequence length="248" mass="28233">MNSSKVSLGQYEPHDQDGYDAEKNNESRVYRKDISRPFSSISSATDGTGEIIYDREHVERVRRPVVLKMTLVILLALFVFVGYNGIKFAVDAQQNRINQAEIEKAQQAQAEELKKLENYREKFNTVILSFEEQGAIINENIKGLTTLRINRFAKGLGLGDVFDKIVNTVLDVSKVNEMKNNSNTLQVLVDELLNPPETFASKYETLLTLRSTEKKIIETISGELTSDSKSELEDLHEEYNRLLVDLNR</sequence>
<accession>A0A939H9D5</accession>